<sequence length="259" mass="29373">MSASSNRFALLDSETTGSGSDRGSSVVSAQHSSPLREIPIINLKLDRESGNGDPQNPPFLSHFPTIRTPQTLQNFILPYIASCFFVLDSQLDINYFAKIINLLGAAPYITQIAFSGFYWFSGVRDNRRSNPALMFAAQLPYLADVTLIFHTAGLTESCYGERDRIRMESINLEQSKSLRCIRLNDVIDFYDMRRLLECNNLQVLRLDLIKSSIVERYCQQGDPASTYRDLIHWCRQNLFEKLGRPVTIDAKINGEMPGY</sequence>
<proteinExistence type="predicted"/>
<dbReference type="OrthoDB" id="3794650at2759"/>
<evidence type="ECO:0000313" key="3">
    <source>
        <dbReference type="Proteomes" id="UP000799770"/>
    </source>
</evidence>
<feature type="compositionally biased region" description="Low complexity" evidence="1">
    <location>
        <begin position="12"/>
        <end position="28"/>
    </location>
</feature>
<organism evidence="2 3">
    <name type="scientific">Lophiotrema nucula</name>
    <dbReference type="NCBI Taxonomy" id="690887"/>
    <lineage>
        <taxon>Eukaryota</taxon>
        <taxon>Fungi</taxon>
        <taxon>Dikarya</taxon>
        <taxon>Ascomycota</taxon>
        <taxon>Pezizomycotina</taxon>
        <taxon>Dothideomycetes</taxon>
        <taxon>Pleosporomycetidae</taxon>
        <taxon>Pleosporales</taxon>
        <taxon>Lophiotremataceae</taxon>
        <taxon>Lophiotrema</taxon>
    </lineage>
</organism>
<accession>A0A6A5YLV4</accession>
<name>A0A6A5YLV4_9PLEO</name>
<dbReference type="Proteomes" id="UP000799770">
    <property type="component" value="Unassembled WGS sequence"/>
</dbReference>
<evidence type="ECO:0000313" key="2">
    <source>
        <dbReference type="EMBL" id="KAF2107684.1"/>
    </source>
</evidence>
<dbReference type="AlphaFoldDB" id="A0A6A5YLV4"/>
<feature type="region of interest" description="Disordered" evidence="1">
    <location>
        <begin position="1"/>
        <end position="32"/>
    </location>
</feature>
<keyword evidence="3" id="KW-1185">Reference proteome</keyword>
<reference evidence="2" key="1">
    <citation type="journal article" date="2020" name="Stud. Mycol.">
        <title>101 Dothideomycetes genomes: a test case for predicting lifestyles and emergence of pathogens.</title>
        <authorList>
            <person name="Haridas S."/>
            <person name="Albert R."/>
            <person name="Binder M."/>
            <person name="Bloem J."/>
            <person name="Labutti K."/>
            <person name="Salamov A."/>
            <person name="Andreopoulos B."/>
            <person name="Baker S."/>
            <person name="Barry K."/>
            <person name="Bills G."/>
            <person name="Bluhm B."/>
            <person name="Cannon C."/>
            <person name="Castanera R."/>
            <person name="Culley D."/>
            <person name="Daum C."/>
            <person name="Ezra D."/>
            <person name="Gonzalez J."/>
            <person name="Henrissat B."/>
            <person name="Kuo A."/>
            <person name="Liang C."/>
            <person name="Lipzen A."/>
            <person name="Lutzoni F."/>
            <person name="Magnuson J."/>
            <person name="Mondo S."/>
            <person name="Nolan M."/>
            <person name="Ohm R."/>
            <person name="Pangilinan J."/>
            <person name="Park H.-J."/>
            <person name="Ramirez L."/>
            <person name="Alfaro M."/>
            <person name="Sun H."/>
            <person name="Tritt A."/>
            <person name="Yoshinaga Y."/>
            <person name="Zwiers L.-H."/>
            <person name="Turgeon B."/>
            <person name="Goodwin S."/>
            <person name="Spatafora J."/>
            <person name="Crous P."/>
            <person name="Grigoriev I."/>
        </authorList>
    </citation>
    <scope>NUCLEOTIDE SEQUENCE</scope>
    <source>
        <strain evidence="2">CBS 627.86</strain>
    </source>
</reference>
<evidence type="ECO:0000256" key="1">
    <source>
        <dbReference type="SAM" id="MobiDB-lite"/>
    </source>
</evidence>
<dbReference type="EMBL" id="ML977352">
    <property type="protein sequence ID" value="KAF2107684.1"/>
    <property type="molecule type" value="Genomic_DNA"/>
</dbReference>
<gene>
    <name evidence="2" type="ORF">BDV96DRAFT_672824</name>
</gene>
<protein>
    <submittedName>
        <fullName evidence="2">Uncharacterized protein</fullName>
    </submittedName>
</protein>